<dbReference type="GO" id="GO:0005840">
    <property type="term" value="C:ribosome"/>
    <property type="evidence" value="ECO:0007669"/>
    <property type="project" value="InterPro"/>
</dbReference>
<feature type="domain" description="PiggyBac transposable element-derived protein" evidence="2">
    <location>
        <begin position="89"/>
        <end position="446"/>
    </location>
</feature>
<name>A0A672IWT9_SALFA</name>
<organism evidence="3 4">
    <name type="scientific">Salarias fasciatus</name>
    <name type="common">Jewelled blenny</name>
    <name type="synonym">Blennius fasciatus</name>
    <dbReference type="NCBI Taxonomy" id="181472"/>
    <lineage>
        <taxon>Eukaryota</taxon>
        <taxon>Metazoa</taxon>
        <taxon>Chordata</taxon>
        <taxon>Craniata</taxon>
        <taxon>Vertebrata</taxon>
        <taxon>Euteleostomi</taxon>
        <taxon>Actinopterygii</taxon>
        <taxon>Neopterygii</taxon>
        <taxon>Teleostei</taxon>
        <taxon>Neoteleostei</taxon>
        <taxon>Acanthomorphata</taxon>
        <taxon>Ovalentaria</taxon>
        <taxon>Blenniimorphae</taxon>
        <taxon>Blenniiformes</taxon>
        <taxon>Blennioidei</taxon>
        <taxon>Blenniidae</taxon>
        <taxon>Salariinae</taxon>
        <taxon>Salarias</taxon>
    </lineage>
</organism>
<accession>A0A672IWT9</accession>
<dbReference type="Ensembl" id="ENSSFAT00005046800.1">
    <property type="protein sequence ID" value="ENSSFAP00005045225.1"/>
    <property type="gene ID" value="ENSSFAG00005022167.1"/>
</dbReference>
<proteinExistence type="predicted"/>
<protein>
    <recommendedName>
        <fullName evidence="2">PiggyBac transposable element-derived protein domain-containing protein</fullName>
    </recommendedName>
</protein>
<evidence type="ECO:0000259" key="2">
    <source>
        <dbReference type="Pfam" id="PF13843"/>
    </source>
</evidence>
<reference evidence="3" key="1">
    <citation type="submission" date="2019-06" db="EMBL/GenBank/DDBJ databases">
        <authorList>
            <consortium name="Wellcome Sanger Institute Data Sharing"/>
        </authorList>
    </citation>
    <scope>NUCLEOTIDE SEQUENCE [LARGE SCALE GENOMIC DNA]</scope>
</reference>
<dbReference type="InParanoid" id="A0A672IWT9"/>
<dbReference type="AlphaFoldDB" id="A0A672IWT9"/>
<dbReference type="OMA" id="DANHSAY"/>
<dbReference type="Proteomes" id="UP000472267">
    <property type="component" value="Chromosome 5"/>
</dbReference>
<dbReference type="PANTHER" id="PTHR46599:SF3">
    <property type="entry name" value="PIGGYBAC TRANSPOSABLE ELEMENT-DERIVED PROTEIN 4"/>
    <property type="match status" value="1"/>
</dbReference>
<dbReference type="GO" id="GO:0003735">
    <property type="term" value="F:structural constituent of ribosome"/>
    <property type="evidence" value="ECO:0007669"/>
    <property type="project" value="InterPro"/>
</dbReference>
<dbReference type="PROSITE" id="PS01143">
    <property type="entry name" value="RIBOSOMAL_L31"/>
    <property type="match status" value="1"/>
</dbReference>
<dbReference type="Pfam" id="PF13843">
    <property type="entry name" value="DDE_Tnp_1_7"/>
    <property type="match status" value="1"/>
</dbReference>
<dbReference type="InterPro" id="IPR002150">
    <property type="entry name" value="Ribosomal_bL31"/>
</dbReference>
<keyword evidence="4" id="KW-1185">Reference proteome</keyword>
<evidence type="ECO:0000313" key="3">
    <source>
        <dbReference type="Ensembl" id="ENSSFAP00005045225.1"/>
    </source>
</evidence>
<reference evidence="3" key="3">
    <citation type="submission" date="2025-09" db="UniProtKB">
        <authorList>
            <consortium name="Ensembl"/>
        </authorList>
    </citation>
    <scope>IDENTIFICATION</scope>
</reference>
<evidence type="ECO:0000256" key="1">
    <source>
        <dbReference type="SAM" id="MobiDB-lite"/>
    </source>
</evidence>
<sequence length="564" mass="65203">MDRTSAESCSSSCNGRNFCSLWSNLCDRQHLALTVTWPFNAFDTTRTMRHAQKHVSRETCVDEDTAPPPKRFVPKRDPGPQLDMMSNYTPLDLFSLFIDRTAFSHLCSNINKQAAKNIAKGKKYPWTMLEETEFHHFLGLVFYFCLVKLKHIIDYWRRDTFFSIPFPPTVMTRDRYRTISWNIHMSDPDTDVENDRKRGTEEHDKLFRLRPLLDTLTAACKSHYHPKQNLSTDERMGSTKAHTGMTRYMKNKPTKWGFKLFVLADSSNGYTVDFKIYTGKCKFTRGRGLSYDTVMSLMDQNYLGGGYNLYVDSFYTSPCLFKDLLKINVGACGTYRDQEGMGTIRWIRDGPIVFVKWMDTREVSVCSTIHPAYTGDKVSRRTKDQAGRWGTKHTPRPNPIIDYNKHMGGVDLSDQLVQYYTAHRKTMRWYRTLFYHFLDIAGTNAFILHQEISEKRGQKVLTHKQFIEELTAQLLGTPIKSPPAPAPAEHLPVAISNQEDPDRRASYGRRSCAYCRQTENKKMSTPWKCQKCDVPLCMILDRNCFLKYHSVPGNRLDSDLATKA</sequence>
<evidence type="ECO:0000313" key="4">
    <source>
        <dbReference type="Proteomes" id="UP000472267"/>
    </source>
</evidence>
<dbReference type="PANTHER" id="PTHR46599">
    <property type="entry name" value="PIGGYBAC TRANSPOSABLE ELEMENT-DERIVED PROTEIN 4"/>
    <property type="match status" value="1"/>
</dbReference>
<dbReference type="GO" id="GO:0006412">
    <property type="term" value="P:translation"/>
    <property type="evidence" value="ECO:0007669"/>
    <property type="project" value="InterPro"/>
</dbReference>
<reference evidence="3" key="2">
    <citation type="submission" date="2025-08" db="UniProtKB">
        <authorList>
            <consortium name="Ensembl"/>
        </authorList>
    </citation>
    <scope>IDENTIFICATION</scope>
</reference>
<dbReference type="InterPro" id="IPR029526">
    <property type="entry name" value="PGBD"/>
</dbReference>
<feature type="region of interest" description="Disordered" evidence="1">
    <location>
        <begin position="57"/>
        <end position="77"/>
    </location>
</feature>